<dbReference type="InterPro" id="IPR053771">
    <property type="entry name" value="AciT"/>
</dbReference>
<dbReference type="OrthoDB" id="6712790at2"/>
<keyword evidence="1" id="KW-1133">Transmembrane helix</keyword>
<sequence>MLNGEMSTMIGGGLVALGMIIIFFSPYRRWLGFMLAGMLFWCFLEIIRVCSQYLFSFTDFQGYMTGVGAALALLATWLAATNEQPVVTQQRCIEHTPVYDDDLGSLSGH</sequence>
<keyword evidence="1" id="KW-0812">Transmembrane</keyword>
<gene>
    <name evidence="2" type="ORF">E2B99_09340</name>
</gene>
<proteinExistence type="predicted"/>
<accession>A0A4Y7XCI4</accession>
<dbReference type="STRING" id="1120977.GCA_000619845_02127"/>
<reference evidence="2 3" key="1">
    <citation type="submission" date="2019-03" db="EMBL/GenBank/DDBJ databases">
        <title>Alkanindiges illinoisensis: a potential pathogenic isolated from ascites of a gastric cancer patient with abdominal metastasis.</title>
        <authorList>
            <person name="Hu X."/>
            <person name="Yang B."/>
            <person name="Yan X."/>
            <person name="Lin L."/>
            <person name="Zhao H."/>
            <person name="Zhou F."/>
            <person name="Su B."/>
            <person name="Chen J."/>
            <person name="Rui Y."/>
            <person name="Wang Q."/>
            <person name="Zheng L."/>
        </authorList>
    </citation>
    <scope>NUCLEOTIDE SEQUENCE [LARGE SCALE GENOMIC DNA]</scope>
    <source>
        <strain evidence="2 3">NFYY 23406</strain>
    </source>
</reference>
<organism evidence="2 3">
    <name type="scientific">Alkanindiges illinoisensis</name>
    <dbReference type="NCBI Taxonomy" id="197183"/>
    <lineage>
        <taxon>Bacteria</taxon>
        <taxon>Pseudomonadati</taxon>
        <taxon>Pseudomonadota</taxon>
        <taxon>Gammaproteobacteria</taxon>
        <taxon>Moraxellales</taxon>
        <taxon>Moraxellaceae</taxon>
        <taxon>Alkanindiges</taxon>
    </lineage>
</organism>
<feature type="transmembrane region" description="Helical" evidence="1">
    <location>
        <begin position="31"/>
        <end position="54"/>
    </location>
</feature>
<dbReference type="NCBIfam" id="NF045538">
    <property type="entry name" value="AciT"/>
    <property type="match status" value="1"/>
</dbReference>
<evidence type="ECO:0000313" key="2">
    <source>
        <dbReference type="EMBL" id="TEU25557.1"/>
    </source>
</evidence>
<name>A0A4Y7XCI4_9GAMM</name>
<dbReference type="Proteomes" id="UP000297834">
    <property type="component" value="Unassembled WGS sequence"/>
</dbReference>
<evidence type="ECO:0000256" key="1">
    <source>
        <dbReference type="SAM" id="Phobius"/>
    </source>
</evidence>
<dbReference type="EMBL" id="SNTY01000036">
    <property type="protein sequence ID" value="TEU25557.1"/>
    <property type="molecule type" value="Genomic_DNA"/>
</dbReference>
<comment type="caution">
    <text evidence="2">The sequence shown here is derived from an EMBL/GenBank/DDBJ whole genome shotgun (WGS) entry which is preliminary data.</text>
</comment>
<feature type="transmembrane region" description="Helical" evidence="1">
    <location>
        <begin position="60"/>
        <end position="80"/>
    </location>
</feature>
<keyword evidence="1" id="KW-0472">Membrane</keyword>
<dbReference type="AlphaFoldDB" id="A0A4Y7XCI4"/>
<feature type="transmembrane region" description="Helical" evidence="1">
    <location>
        <begin position="6"/>
        <end position="24"/>
    </location>
</feature>
<dbReference type="RefSeq" id="WP_134244707.1">
    <property type="nucleotide sequence ID" value="NZ_SNTY01000036.1"/>
</dbReference>
<keyword evidence="3" id="KW-1185">Reference proteome</keyword>
<evidence type="ECO:0000313" key="3">
    <source>
        <dbReference type="Proteomes" id="UP000297834"/>
    </source>
</evidence>
<protein>
    <submittedName>
        <fullName evidence="2">Uncharacterized protein</fullName>
    </submittedName>
</protein>